<dbReference type="SUPFAM" id="SSF50022">
    <property type="entry name" value="ISP domain"/>
    <property type="match status" value="1"/>
</dbReference>
<reference evidence="9" key="1">
    <citation type="journal article" date="2019" name="Int. J. Syst. Evol. Microbiol.">
        <title>The Global Catalogue of Microorganisms (GCM) 10K type strain sequencing project: providing services to taxonomists for standard genome sequencing and annotation.</title>
        <authorList>
            <consortium name="The Broad Institute Genomics Platform"/>
            <consortium name="The Broad Institute Genome Sequencing Center for Infectious Disease"/>
            <person name="Wu L."/>
            <person name="Ma J."/>
        </authorList>
    </citation>
    <scope>NUCLEOTIDE SEQUENCE [LARGE SCALE GENOMIC DNA]</scope>
    <source>
        <strain evidence="9">KCTC 23299</strain>
    </source>
</reference>
<accession>A0ABW6A0U1</accession>
<dbReference type="PANTHER" id="PTHR21496:SF0">
    <property type="entry name" value="RIESKE DOMAIN-CONTAINING PROTEIN"/>
    <property type="match status" value="1"/>
</dbReference>
<keyword evidence="2" id="KW-0479">Metal-binding</keyword>
<dbReference type="PROSITE" id="PS51296">
    <property type="entry name" value="RIESKE"/>
    <property type="match status" value="1"/>
</dbReference>
<evidence type="ECO:0000256" key="6">
    <source>
        <dbReference type="ARBA" id="ARBA00038001"/>
    </source>
</evidence>
<organism evidence="8 9">
    <name type="scientific">Terrimonas rubra</name>
    <dbReference type="NCBI Taxonomy" id="1035890"/>
    <lineage>
        <taxon>Bacteria</taxon>
        <taxon>Pseudomonadati</taxon>
        <taxon>Bacteroidota</taxon>
        <taxon>Chitinophagia</taxon>
        <taxon>Chitinophagales</taxon>
        <taxon>Chitinophagaceae</taxon>
        <taxon>Terrimonas</taxon>
    </lineage>
</organism>
<keyword evidence="1" id="KW-0001">2Fe-2S</keyword>
<dbReference type="Pfam" id="PF00355">
    <property type="entry name" value="Rieske"/>
    <property type="match status" value="1"/>
</dbReference>
<dbReference type="CDD" id="cd03467">
    <property type="entry name" value="Rieske"/>
    <property type="match status" value="1"/>
</dbReference>
<name>A0ABW6A0U1_9BACT</name>
<dbReference type="RefSeq" id="WP_386095461.1">
    <property type="nucleotide sequence ID" value="NZ_JBHUOZ010000001.1"/>
</dbReference>
<dbReference type="EMBL" id="JBHUOZ010000001">
    <property type="protein sequence ID" value="MFD2918862.1"/>
    <property type="molecule type" value="Genomic_DNA"/>
</dbReference>
<keyword evidence="9" id="KW-1185">Reference proteome</keyword>
<gene>
    <name evidence="8" type="ORF">ACFS6H_04005</name>
</gene>
<dbReference type="Proteomes" id="UP001597511">
    <property type="component" value="Unassembled WGS sequence"/>
</dbReference>
<dbReference type="InterPro" id="IPR017941">
    <property type="entry name" value="Rieske_2Fe-2S"/>
</dbReference>
<evidence type="ECO:0000256" key="5">
    <source>
        <dbReference type="ARBA" id="ARBA00034078"/>
    </source>
</evidence>
<comment type="caution">
    <text evidence="8">The sequence shown here is derived from an EMBL/GenBank/DDBJ whole genome shotgun (WGS) entry which is preliminary data.</text>
</comment>
<keyword evidence="4" id="KW-0411">Iron-sulfur</keyword>
<evidence type="ECO:0000256" key="3">
    <source>
        <dbReference type="ARBA" id="ARBA00023004"/>
    </source>
</evidence>
<sequence length="116" mass="13480">MEKTYEWHKIAMHVNELPFADNNIAVIKIKGKKICLGLFNNEIFAFNYLCPHAGKPLVDGYIDAQGRVVCPLHRYKFDMRNGRNVTGEGYFLKRWPVENREDGIFLGLEPSGFFLW</sequence>
<dbReference type="Gene3D" id="2.102.10.10">
    <property type="entry name" value="Rieske [2Fe-2S] iron-sulphur domain"/>
    <property type="match status" value="1"/>
</dbReference>
<evidence type="ECO:0000313" key="8">
    <source>
        <dbReference type="EMBL" id="MFD2918862.1"/>
    </source>
</evidence>
<evidence type="ECO:0000259" key="7">
    <source>
        <dbReference type="PROSITE" id="PS51296"/>
    </source>
</evidence>
<comment type="cofactor">
    <cofactor evidence="5">
        <name>[2Fe-2S] cluster</name>
        <dbReference type="ChEBI" id="CHEBI:190135"/>
    </cofactor>
</comment>
<evidence type="ECO:0000313" key="9">
    <source>
        <dbReference type="Proteomes" id="UP001597511"/>
    </source>
</evidence>
<evidence type="ECO:0000256" key="4">
    <source>
        <dbReference type="ARBA" id="ARBA00023014"/>
    </source>
</evidence>
<keyword evidence="3" id="KW-0408">Iron</keyword>
<proteinExistence type="inferred from homology"/>
<dbReference type="PANTHER" id="PTHR21496">
    <property type="entry name" value="FERREDOXIN-RELATED"/>
    <property type="match status" value="1"/>
</dbReference>
<evidence type="ECO:0000256" key="2">
    <source>
        <dbReference type="ARBA" id="ARBA00022723"/>
    </source>
</evidence>
<protein>
    <submittedName>
        <fullName evidence="8">Rieske (2Fe-2S) protein</fullName>
    </submittedName>
</protein>
<feature type="domain" description="Rieske" evidence="7">
    <location>
        <begin position="40"/>
        <end position="106"/>
    </location>
</feature>
<comment type="similarity">
    <text evidence="6">Belongs to the bacterial ring-hydroxylating dioxygenase ferredoxin component family.</text>
</comment>
<dbReference type="InterPro" id="IPR036922">
    <property type="entry name" value="Rieske_2Fe-2S_sf"/>
</dbReference>
<evidence type="ECO:0000256" key="1">
    <source>
        <dbReference type="ARBA" id="ARBA00022714"/>
    </source>
</evidence>